<keyword evidence="3" id="KW-1185">Reference proteome</keyword>
<dbReference type="Proteomes" id="UP000765509">
    <property type="component" value="Unassembled WGS sequence"/>
</dbReference>
<feature type="region of interest" description="Disordered" evidence="1">
    <location>
        <begin position="95"/>
        <end position="129"/>
    </location>
</feature>
<feature type="region of interest" description="Disordered" evidence="1">
    <location>
        <begin position="38"/>
        <end position="74"/>
    </location>
</feature>
<dbReference type="AlphaFoldDB" id="A0A9Q3DCQ1"/>
<sequence>MMTIDVMHTVFVGMLRDLSITYLEIPEEAKFIDQKRKTLNKEGNTQNISFEGRNQKSNKRRERDELSESSGSQLKLVTIPETTLLINLEPPTPLNKVSNWKAQQSIVPPSPPTSVREENPTRSKSKNLYAPWKDKALKVQKTELM</sequence>
<proteinExistence type="predicted"/>
<evidence type="ECO:0000256" key="1">
    <source>
        <dbReference type="SAM" id="MobiDB-lite"/>
    </source>
</evidence>
<evidence type="ECO:0000313" key="3">
    <source>
        <dbReference type="Proteomes" id="UP000765509"/>
    </source>
</evidence>
<gene>
    <name evidence="2" type="ORF">O181_037447</name>
</gene>
<protein>
    <submittedName>
        <fullName evidence="2">Uncharacterized protein</fullName>
    </submittedName>
</protein>
<feature type="compositionally biased region" description="Polar residues" evidence="1">
    <location>
        <begin position="95"/>
        <end position="107"/>
    </location>
</feature>
<evidence type="ECO:0000313" key="2">
    <source>
        <dbReference type="EMBL" id="MBW0497732.1"/>
    </source>
</evidence>
<reference evidence="2" key="1">
    <citation type="submission" date="2021-03" db="EMBL/GenBank/DDBJ databases">
        <title>Draft genome sequence of rust myrtle Austropuccinia psidii MF-1, a brazilian biotype.</title>
        <authorList>
            <person name="Quecine M.C."/>
            <person name="Pachon D.M.R."/>
            <person name="Bonatelli M.L."/>
            <person name="Correr F.H."/>
            <person name="Franceschini L.M."/>
            <person name="Leite T.F."/>
            <person name="Margarido G.R.A."/>
            <person name="Almeida C.A."/>
            <person name="Ferrarezi J.A."/>
            <person name="Labate C.A."/>
        </authorList>
    </citation>
    <scope>NUCLEOTIDE SEQUENCE</scope>
    <source>
        <strain evidence="2">MF-1</strain>
    </source>
</reference>
<dbReference type="EMBL" id="AVOT02014339">
    <property type="protein sequence ID" value="MBW0497732.1"/>
    <property type="molecule type" value="Genomic_DNA"/>
</dbReference>
<organism evidence="2 3">
    <name type="scientific">Austropuccinia psidii MF-1</name>
    <dbReference type="NCBI Taxonomy" id="1389203"/>
    <lineage>
        <taxon>Eukaryota</taxon>
        <taxon>Fungi</taxon>
        <taxon>Dikarya</taxon>
        <taxon>Basidiomycota</taxon>
        <taxon>Pucciniomycotina</taxon>
        <taxon>Pucciniomycetes</taxon>
        <taxon>Pucciniales</taxon>
        <taxon>Sphaerophragmiaceae</taxon>
        <taxon>Austropuccinia</taxon>
    </lineage>
</organism>
<name>A0A9Q3DCQ1_9BASI</name>
<accession>A0A9Q3DCQ1</accession>
<comment type="caution">
    <text evidence="2">The sequence shown here is derived from an EMBL/GenBank/DDBJ whole genome shotgun (WGS) entry which is preliminary data.</text>
</comment>